<sequence length="102" mass="11870">MSCLSQSIVCGLWVYNMAFLGESMHTQVREGKEEIRNSLFFSQGIDINEKFRNTAHWILGWDWTFTAQNLFVVKKSLVLTSFGTVMTYVIFLFQLQFSNDNL</sequence>
<dbReference type="Proteomes" id="UP000708208">
    <property type="component" value="Unassembled WGS sequence"/>
</dbReference>
<keyword evidence="1" id="KW-1133">Transmembrane helix</keyword>
<evidence type="ECO:0000313" key="3">
    <source>
        <dbReference type="Proteomes" id="UP000708208"/>
    </source>
</evidence>
<gene>
    <name evidence="2" type="ORF">AFUS01_LOCUS44099</name>
</gene>
<evidence type="ECO:0000313" key="2">
    <source>
        <dbReference type="EMBL" id="CAG7834614.1"/>
    </source>
</evidence>
<feature type="transmembrane region" description="Helical" evidence="1">
    <location>
        <begin position="77"/>
        <end position="97"/>
    </location>
</feature>
<organism evidence="2 3">
    <name type="scientific">Allacma fusca</name>
    <dbReference type="NCBI Taxonomy" id="39272"/>
    <lineage>
        <taxon>Eukaryota</taxon>
        <taxon>Metazoa</taxon>
        <taxon>Ecdysozoa</taxon>
        <taxon>Arthropoda</taxon>
        <taxon>Hexapoda</taxon>
        <taxon>Collembola</taxon>
        <taxon>Symphypleona</taxon>
        <taxon>Sminthuridae</taxon>
        <taxon>Allacma</taxon>
    </lineage>
</organism>
<dbReference type="AlphaFoldDB" id="A0A8J2PVF3"/>
<name>A0A8J2PVF3_9HEXA</name>
<protein>
    <submittedName>
        <fullName evidence="2">Uncharacterized protein</fullName>
    </submittedName>
</protein>
<dbReference type="EMBL" id="CAJVCH010570301">
    <property type="protein sequence ID" value="CAG7834614.1"/>
    <property type="molecule type" value="Genomic_DNA"/>
</dbReference>
<keyword evidence="1" id="KW-0472">Membrane</keyword>
<keyword evidence="1" id="KW-0812">Transmembrane</keyword>
<proteinExistence type="predicted"/>
<accession>A0A8J2PVF3</accession>
<comment type="caution">
    <text evidence="2">The sequence shown here is derived from an EMBL/GenBank/DDBJ whole genome shotgun (WGS) entry which is preliminary data.</text>
</comment>
<reference evidence="2" key="1">
    <citation type="submission" date="2021-06" db="EMBL/GenBank/DDBJ databases">
        <authorList>
            <person name="Hodson N. C."/>
            <person name="Mongue J. A."/>
            <person name="Jaron S. K."/>
        </authorList>
    </citation>
    <scope>NUCLEOTIDE SEQUENCE</scope>
</reference>
<evidence type="ECO:0000256" key="1">
    <source>
        <dbReference type="SAM" id="Phobius"/>
    </source>
</evidence>
<keyword evidence="3" id="KW-1185">Reference proteome</keyword>